<dbReference type="PANTHER" id="PTHR46566:SF5">
    <property type="entry name" value="1-PHOSPHOFRUCTOKINASE"/>
    <property type="match status" value="1"/>
</dbReference>
<dbReference type="SUPFAM" id="SSF53613">
    <property type="entry name" value="Ribokinase-like"/>
    <property type="match status" value="1"/>
</dbReference>
<evidence type="ECO:0000256" key="6">
    <source>
        <dbReference type="PIRNR" id="PIRNR000535"/>
    </source>
</evidence>
<comment type="caution">
    <text evidence="9">The sequence shown here is derived from an EMBL/GenBank/DDBJ whole genome shotgun (WGS) entry which is preliminary data.</text>
</comment>
<dbReference type="RefSeq" id="WP_386732265.1">
    <property type="nucleotide sequence ID" value="NZ_JBHSTP010000003.1"/>
</dbReference>
<feature type="compositionally biased region" description="Basic and acidic residues" evidence="7">
    <location>
        <begin position="299"/>
        <end position="308"/>
    </location>
</feature>
<evidence type="ECO:0000256" key="3">
    <source>
        <dbReference type="ARBA" id="ARBA00022741"/>
    </source>
</evidence>
<protein>
    <submittedName>
        <fullName evidence="9">1-phosphofructokinase family hexose kinase</fullName>
    </submittedName>
</protein>
<dbReference type="EMBL" id="JBHSTP010000003">
    <property type="protein sequence ID" value="MFC6356983.1"/>
    <property type="molecule type" value="Genomic_DNA"/>
</dbReference>
<dbReference type="InterPro" id="IPR029056">
    <property type="entry name" value="Ribokinase-like"/>
</dbReference>
<keyword evidence="5" id="KW-0067">ATP-binding</keyword>
<sequence length="338" mass="34602">MIVTVTPNPAVDMTWRVPRIELGDSHRVPSGVVRAGGKGLNVARVVHGEGRAVLAITTVGGPTGAELAAELTESGLPHRLVPVAAPTRRSIALYDDAHDETTIFNELGENPGAEEWQTLTGAVAASLTDARCLVGSGSLPHGASTDFYPTLVRLASERGIPSIVDTSGPGLIEAARAGASLLKPNRHELVDATGDDDPIRAARTLLSLGAGLVLLSLGVDGMVAISTDDQSRVIRARLPHPLHGNPTGAGDAAVAASAVAIADGVTDPEQLLRAATAWSAAAVLMPLAGEISPTHPELAERLVVEHDTPPMPPATGSGAAPRPDQPSPATKSPATKES</sequence>
<dbReference type="Gene3D" id="3.40.1190.20">
    <property type="match status" value="1"/>
</dbReference>
<evidence type="ECO:0000256" key="4">
    <source>
        <dbReference type="ARBA" id="ARBA00022777"/>
    </source>
</evidence>
<evidence type="ECO:0000313" key="9">
    <source>
        <dbReference type="EMBL" id="MFC6356983.1"/>
    </source>
</evidence>
<dbReference type="PIRSF" id="PIRSF000535">
    <property type="entry name" value="1PFK/6PFK/LacC"/>
    <property type="match status" value="1"/>
</dbReference>
<feature type="domain" description="Carbohydrate kinase PfkB" evidence="8">
    <location>
        <begin position="20"/>
        <end position="293"/>
    </location>
</feature>
<keyword evidence="4" id="KW-0418">Kinase</keyword>
<dbReference type="CDD" id="cd01164">
    <property type="entry name" value="FruK_PfkB_like"/>
    <property type="match status" value="1"/>
</dbReference>
<keyword evidence="2 6" id="KW-0808">Transferase</keyword>
<evidence type="ECO:0000256" key="2">
    <source>
        <dbReference type="ARBA" id="ARBA00022679"/>
    </source>
</evidence>
<organism evidence="9 10">
    <name type="scientific">Luethyella okanaganae</name>
    <dbReference type="NCBI Taxonomy" id="69372"/>
    <lineage>
        <taxon>Bacteria</taxon>
        <taxon>Bacillati</taxon>
        <taxon>Actinomycetota</taxon>
        <taxon>Actinomycetes</taxon>
        <taxon>Micrococcales</taxon>
        <taxon>Microbacteriaceae</taxon>
        <taxon>Luethyella</taxon>
    </lineage>
</organism>
<dbReference type="PANTHER" id="PTHR46566">
    <property type="entry name" value="1-PHOSPHOFRUCTOKINASE-RELATED"/>
    <property type="match status" value="1"/>
</dbReference>
<evidence type="ECO:0000313" key="10">
    <source>
        <dbReference type="Proteomes" id="UP001596306"/>
    </source>
</evidence>
<gene>
    <name evidence="9" type="ORF">ACFQB0_12785</name>
</gene>
<evidence type="ECO:0000256" key="7">
    <source>
        <dbReference type="SAM" id="MobiDB-lite"/>
    </source>
</evidence>
<dbReference type="NCBIfam" id="TIGR03168">
    <property type="entry name" value="1-PFK"/>
    <property type="match status" value="1"/>
</dbReference>
<evidence type="ECO:0000259" key="8">
    <source>
        <dbReference type="Pfam" id="PF00294"/>
    </source>
</evidence>
<feature type="compositionally biased region" description="Polar residues" evidence="7">
    <location>
        <begin position="327"/>
        <end position="338"/>
    </location>
</feature>
<reference evidence="10" key="1">
    <citation type="journal article" date="2019" name="Int. J. Syst. Evol. Microbiol.">
        <title>The Global Catalogue of Microorganisms (GCM) 10K type strain sequencing project: providing services to taxonomists for standard genome sequencing and annotation.</title>
        <authorList>
            <consortium name="The Broad Institute Genomics Platform"/>
            <consortium name="The Broad Institute Genome Sequencing Center for Infectious Disease"/>
            <person name="Wu L."/>
            <person name="Ma J."/>
        </authorList>
    </citation>
    <scope>NUCLEOTIDE SEQUENCE [LARGE SCALE GENOMIC DNA]</scope>
    <source>
        <strain evidence="10">CCUG 43304</strain>
    </source>
</reference>
<evidence type="ECO:0000256" key="5">
    <source>
        <dbReference type="ARBA" id="ARBA00022840"/>
    </source>
</evidence>
<keyword evidence="3" id="KW-0547">Nucleotide-binding</keyword>
<accession>A0ABW1VFU7</accession>
<keyword evidence="10" id="KW-1185">Reference proteome</keyword>
<evidence type="ECO:0000256" key="1">
    <source>
        <dbReference type="ARBA" id="ARBA00010688"/>
    </source>
</evidence>
<feature type="region of interest" description="Disordered" evidence="7">
    <location>
        <begin position="299"/>
        <end position="338"/>
    </location>
</feature>
<dbReference type="Pfam" id="PF00294">
    <property type="entry name" value="PfkB"/>
    <property type="match status" value="1"/>
</dbReference>
<dbReference type="InterPro" id="IPR017583">
    <property type="entry name" value="Tagatose/fructose_Pkinase"/>
</dbReference>
<comment type="similarity">
    <text evidence="1">Belongs to the carbohydrate kinase PfkB family.</text>
</comment>
<dbReference type="Proteomes" id="UP001596306">
    <property type="component" value="Unassembled WGS sequence"/>
</dbReference>
<dbReference type="InterPro" id="IPR011611">
    <property type="entry name" value="PfkB_dom"/>
</dbReference>
<proteinExistence type="inferred from homology"/>
<name>A0ABW1VFU7_9MICO</name>